<name>V4AEK2_LOTGI</name>
<comment type="subcellular location">
    <subcellularLocation>
        <location evidence="1">Membrane</location>
        <topology evidence="1">Multi-pass membrane protein</topology>
    </subcellularLocation>
</comment>
<keyword evidence="2 5" id="KW-0812">Transmembrane</keyword>
<evidence type="ECO:0000313" key="7">
    <source>
        <dbReference type="Proteomes" id="UP000030746"/>
    </source>
</evidence>
<feature type="transmembrane region" description="Helical" evidence="5">
    <location>
        <begin position="132"/>
        <end position="154"/>
    </location>
</feature>
<dbReference type="CTD" id="20248993"/>
<dbReference type="HOGENOM" id="CLU_1671311_0_0_1"/>
<accession>V4AEK2</accession>
<proteinExistence type="predicted"/>
<sequence length="166" mass="18235">MGDVGCCSKFAIVVLLAALIMDVISIVTNYWESNEVWHNGLWEACTTQIKSTEVCNKSILEEVINDKFQAVRGLVLAGCGLGGLALLFSFLFMCKFTTNVFKILVLVTSALAGLVTLVGFCLYTSIDRYKYGYSFVLNVIASVTYFFVAIMIGLDKKTNTSSYQGL</sequence>
<gene>
    <name evidence="6" type="ORF">LOTGIDRAFT_232623</name>
</gene>
<protein>
    <recommendedName>
        <fullName evidence="8">Claudin</fullName>
    </recommendedName>
</protein>
<keyword evidence="7" id="KW-1185">Reference proteome</keyword>
<dbReference type="GeneID" id="20248993"/>
<dbReference type="Pfam" id="PF00822">
    <property type="entry name" value="PMP22_Claudin"/>
    <property type="match status" value="1"/>
</dbReference>
<feature type="transmembrane region" description="Helical" evidence="5">
    <location>
        <begin position="103"/>
        <end position="126"/>
    </location>
</feature>
<evidence type="ECO:0008006" key="8">
    <source>
        <dbReference type="Google" id="ProtNLM"/>
    </source>
</evidence>
<dbReference type="AlphaFoldDB" id="V4AEK2"/>
<evidence type="ECO:0000256" key="4">
    <source>
        <dbReference type="ARBA" id="ARBA00023136"/>
    </source>
</evidence>
<feature type="transmembrane region" description="Helical" evidence="5">
    <location>
        <begin position="70"/>
        <end position="91"/>
    </location>
</feature>
<organism evidence="6 7">
    <name type="scientific">Lottia gigantea</name>
    <name type="common">Giant owl limpet</name>
    <dbReference type="NCBI Taxonomy" id="225164"/>
    <lineage>
        <taxon>Eukaryota</taxon>
        <taxon>Metazoa</taxon>
        <taxon>Spiralia</taxon>
        <taxon>Lophotrochozoa</taxon>
        <taxon>Mollusca</taxon>
        <taxon>Gastropoda</taxon>
        <taxon>Patellogastropoda</taxon>
        <taxon>Lottioidea</taxon>
        <taxon>Lottiidae</taxon>
        <taxon>Lottia</taxon>
    </lineage>
</organism>
<dbReference type="Gene3D" id="1.20.140.150">
    <property type="match status" value="1"/>
</dbReference>
<dbReference type="Proteomes" id="UP000030746">
    <property type="component" value="Unassembled WGS sequence"/>
</dbReference>
<dbReference type="InterPro" id="IPR004031">
    <property type="entry name" value="PMP22/EMP/MP20/Claudin"/>
</dbReference>
<evidence type="ECO:0000313" key="6">
    <source>
        <dbReference type="EMBL" id="ESO93570.1"/>
    </source>
</evidence>
<reference evidence="6 7" key="1">
    <citation type="journal article" date="2013" name="Nature">
        <title>Insights into bilaterian evolution from three spiralian genomes.</title>
        <authorList>
            <person name="Simakov O."/>
            <person name="Marletaz F."/>
            <person name="Cho S.J."/>
            <person name="Edsinger-Gonzales E."/>
            <person name="Havlak P."/>
            <person name="Hellsten U."/>
            <person name="Kuo D.H."/>
            <person name="Larsson T."/>
            <person name="Lv J."/>
            <person name="Arendt D."/>
            <person name="Savage R."/>
            <person name="Osoegawa K."/>
            <person name="de Jong P."/>
            <person name="Grimwood J."/>
            <person name="Chapman J.A."/>
            <person name="Shapiro H."/>
            <person name="Aerts A."/>
            <person name="Otillar R.P."/>
            <person name="Terry A.Y."/>
            <person name="Boore J.L."/>
            <person name="Grigoriev I.V."/>
            <person name="Lindberg D.R."/>
            <person name="Seaver E.C."/>
            <person name="Weisblat D.A."/>
            <person name="Putnam N.H."/>
            <person name="Rokhsar D.S."/>
        </authorList>
    </citation>
    <scope>NUCLEOTIDE SEQUENCE [LARGE SCALE GENOMIC DNA]</scope>
</reference>
<dbReference type="EMBL" id="KB201891">
    <property type="protein sequence ID" value="ESO93570.1"/>
    <property type="molecule type" value="Genomic_DNA"/>
</dbReference>
<evidence type="ECO:0000256" key="2">
    <source>
        <dbReference type="ARBA" id="ARBA00022692"/>
    </source>
</evidence>
<evidence type="ECO:0000256" key="1">
    <source>
        <dbReference type="ARBA" id="ARBA00004141"/>
    </source>
</evidence>
<dbReference type="KEGG" id="lgi:LOTGIDRAFT_232623"/>
<dbReference type="GO" id="GO:0016020">
    <property type="term" value="C:membrane"/>
    <property type="evidence" value="ECO:0007669"/>
    <property type="project" value="UniProtKB-SubCell"/>
</dbReference>
<keyword evidence="3 5" id="KW-1133">Transmembrane helix</keyword>
<evidence type="ECO:0000256" key="5">
    <source>
        <dbReference type="SAM" id="Phobius"/>
    </source>
</evidence>
<evidence type="ECO:0000256" key="3">
    <source>
        <dbReference type="ARBA" id="ARBA00022989"/>
    </source>
</evidence>
<feature type="transmembrane region" description="Helical" evidence="5">
    <location>
        <begin position="12"/>
        <end position="31"/>
    </location>
</feature>
<keyword evidence="4 5" id="KW-0472">Membrane</keyword>
<dbReference type="RefSeq" id="XP_009055769.1">
    <property type="nucleotide sequence ID" value="XM_009057521.1"/>
</dbReference>